<dbReference type="EMBL" id="JAAGOX010000022">
    <property type="protein sequence ID" value="NDW46143.1"/>
    <property type="molecule type" value="Genomic_DNA"/>
</dbReference>
<dbReference type="InterPro" id="IPR006016">
    <property type="entry name" value="UspA"/>
</dbReference>
<evidence type="ECO:0000313" key="2">
    <source>
        <dbReference type="EMBL" id="NDW46143.1"/>
    </source>
</evidence>
<dbReference type="CDD" id="cd00293">
    <property type="entry name" value="USP-like"/>
    <property type="match status" value="1"/>
</dbReference>
<dbReference type="Gene3D" id="3.40.50.620">
    <property type="entry name" value="HUPs"/>
    <property type="match status" value="1"/>
</dbReference>
<accession>A0A6B2NTU9</accession>
<protein>
    <submittedName>
        <fullName evidence="2">Universal stress protein</fullName>
    </submittedName>
</protein>
<dbReference type="AlphaFoldDB" id="A0A6B2NTU9"/>
<dbReference type="Pfam" id="PF00582">
    <property type="entry name" value="Usp"/>
    <property type="match status" value="1"/>
</dbReference>
<proteinExistence type="predicted"/>
<evidence type="ECO:0000259" key="1">
    <source>
        <dbReference type="Pfam" id="PF00582"/>
    </source>
</evidence>
<comment type="caution">
    <text evidence="2">The sequence shown here is derived from an EMBL/GenBank/DDBJ whole genome shotgun (WGS) entry which is preliminary data.</text>
</comment>
<sequence length="138" mass="15007">MFQKIVVPIDLAHAERLERTLRIGADLARHYKSELCFLGITTTTPGAIARRPEEFAEKLESFARDQAARHGVATSSHALVDHDPSVQMDRTLLAATETLGADLVVMATHLPNVTDYIWSGHGAHLAAHSSASVMLVRG</sequence>
<name>A0A6B2NTU9_9RHOB</name>
<dbReference type="SUPFAM" id="SSF52402">
    <property type="entry name" value="Adenine nucleotide alpha hydrolases-like"/>
    <property type="match status" value="1"/>
</dbReference>
<gene>
    <name evidence="2" type="ORF">G0P99_14340</name>
</gene>
<reference evidence="2" key="1">
    <citation type="submission" date="2020-02" db="EMBL/GenBank/DDBJ databases">
        <title>Delineation of the pyrene-degrading pathway in Roseobacter clade bacteria by genomic analysis.</title>
        <authorList>
            <person name="Zhou H."/>
            <person name="Wang H."/>
        </authorList>
    </citation>
    <scope>NUCLEOTIDE SEQUENCE</scope>
    <source>
        <strain evidence="2">PrR005</strain>
    </source>
</reference>
<feature type="domain" description="UspA" evidence="1">
    <location>
        <begin position="1"/>
        <end position="137"/>
    </location>
</feature>
<dbReference type="RefSeq" id="WP_164130944.1">
    <property type="nucleotide sequence ID" value="NZ_JAAGOX010000022.1"/>
</dbReference>
<dbReference type="InterPro" id="IPR014729">
    <property type="entry name" value="Rossmann-like_a/b/a_fold"/>
</dbReference>
<organism evidence="2">
    <name type="scientific">Ruegeria sp. PrR005</name>
    <dbReference type="NCBI Taxonomy" id="2706882"/>
    <lineage>
        <taxon>Bacteria</taxon>
        <taxon>Pseudomonadati</taxon>
        <taxon>Pseudomonadota</taxon>
        <taxon>Alphaproteobacteria</taxon>
        <taxon>Rhodobacterales</taxon>
        <taxon>Roseobacteraceae</taxon>
        <taxon>Ruegeria</taxon>
    </lineage>
</organism>